<evidence type="ECO:0000256" key="1">
    <source>
        <dbReference type="SAM" id="MobiDB-lite"/>
    </source>
</evidence>
<organism evidence="2 3">
    <name type="scientific">Trifolium medium</name>
    <dbReference type="NCBI Taxonomy" id="97028"/>
    <lineage>
        <taxon>Eukaryota</taxon>
        <taxon>Viridiplantae</taxon>
        <taxon>Streptophyta</taxon>
        <taxon>Embryophyta</taxon>
        <taxon>Tracheophyta</taxon>
        <taxon>Spermatophyta</taxon>
        <taxon>Magnoliopsida</taxon>
        <taxon>eudicotyledons</taxon>
        <taxon>Gunneridae</taxon>
        <taxon>Pentapetalae</taxon>
        <taxon>rosids</taxon>
        <taxon>fabids</taxon>
        <taxon>Fabales</taxon>
        <taxon>Fabaceae</taxon>
        <taxon>Papilionoideae</taxon>
        <taxon>50 kb inversion clade</taxon>
        <taxon>NPAAA clade</taxon>
        <taxon>Hologalegina</taxon>
        <taxon>IRL clade</taxon>
        <taxon>Trifolieae</taxon>
        <taxon>Trifolium</taxon>
    </lineage>
</organism>
<proteinExistence type="predicted"/>
<sequence length="79" mass="9075">MDDISQESTKGELPHGKEPKPFKGFAWKQVPKKGEKKPKYLFKENVESTKGELPHGQKPKLTKPECHFKFPLTKRISVV</sequence>
<dbReference type="EMBL" id="LXQA010004919">
    <property type="protein sequence ID" value="MCH83282.1"/>
    <property type="molecule type" value="Genomic_DNA"/>
</dbReference>
<dbReference type="Proteomes" id="UP000265520">
    <property type="component" value="Unassembled WGS sequence"/>
</dbReference>
<comment type="caution">
    <text evidence="2">The sequence shown here is derived from an EMBL/GenBank/DDBJ whole genome shotgun (WGS) entry which is preliminary data.</text>
</comment>
<evidence type="ECO:0000313" key="2">
    <source>
        <dbReference type="EMBL" id="MCH83282.1"/>
    </source>
</evidence>
<evidence type="ECO:0000313" key="3">
    <source>
        <dbReference type="Proteomes" id="UP000265520"/>
    </source>
</evidence>
<protein>
    <submittedName>
        <fullName evidence="2">Uncharacterized protein</fullName>
    </submittedName>
</protein>
<reference evidence="2 3" key="1">
    <citation type="journal article" date="2018" name="Front. Plant Sci.">
        <title>Red Clover (Trifolium pratense) and Zigzag Clover (T. medium) - A Picture of Genomic Similarities and Differences.</title>
        <authorList>
            <person name="Dluhosova J."/>
            <person name="Istvanek J."/>
            <person name="Nedelnik J."/>
            <person name="Repkova J."/>
        </authorList>
    </citation>
    <scope>NUCLEOTIDE SEQUENCE [LARGE SCALE GENOMIC DNA]</scope>
    <source>
        <strain evidence="3">cv. 10/8</strain>
        <tissue evidence="2">Leaf</tissue>
    </source>
</reference>
<feature type="region of interest" description="Disordered" evidence="1">
    <location>
        <begin position="1"/>
        <end position="29"/>
    </location>
</feature>
<dbReference type="AlphaFoldDB" id="A0A392M745"/>
<accession>A0A392M745</accession>
<feature type="compositionally biased region" description="Basic and acidic residues" evidence="1">
    <location>
        <begin position="9"/>
        <end position="21"/>
    </location>
</feature>
<feature type="compositionally biased region" description="Basic and acidic residues" evidence="1">
    <location>
        <begin position="45"/>
        <end position="55"/>
    </location>
</feature>
<name>A0A392M745_9FABA</name>
<feature type="region of interest" description="Disordered" evidence="1">
    <location>
        <begin position="45"/>
        <end position="64"/>
    </location>
</feature>
<keyword evidence="3" id="KW-1185">Reference proteome</keyword>
<gene>
    <name evidence="2" type="ORF">A2U01_0004101</name>
</gene>